<evidence type="ECO:0000313" key="3">
    <source>
        <dbReference type="Proteomes" id="UP000273405"/>
    </source>
</evidence>
<dbReference type="Proteomes" id="UP000273405">
    <property type="component" value="Unassembled WGS sequence"/>
</dbReference>
<dbReference type="AlphaFoldDB" id="A0A3A8NGL4"/>
<organism evidence="2 3">
    <name type="scientific">Corallococcus sicarius</name>
    <dbReference type="NCBI Taxonomy" id="2316726"/>
    <lineage>
        <taxon>Bacteria</taxon>
        <taxon>Pseudomonadati</taxon>
        <taxon>Myxococcota</taxon>
        <taxon>Myxococcia</taxon>
        <taxon>Myxococcales</taxon>
        <taxon>Cystobacterineae</taxon>
        <taxon>Myxococcaceae</taxon>
        <taxon>Corallococcus</taxon>
    </lineage>
</organism>
<keyword evidence="1" id="KW-1133">Transmembrane helix</keyword>
<feature type="transmembrane region" description="Helical" evidence="1">
    <location>
        <begin position="38"/>
        <end position="58"/>
    </location>
</feature>
<keyword evidence="3" id="KW-1185">Reference proteome</keyword>
<accession>A0A3A8NGL4</accession>
<keyword evidence="1" id="KW-0812">Transmembrane</keyword>
<sequence length="78" mass="8568">MRDALRQELAVALVLIEGLTLEPDVAQETLGGASDKDFYRLAIFSAVIAFPTVPALFLEGVDVVVLEFDADEEARWVM</sequence>
<evidence type="ECO:0000313" key="2">
    <source>
        <dbReference type="EMBL" id="RKH43486.1"/>
    </source>
</evidence>
<proteinExistence type="predicted"/>
<protein>
    <submittedName>
        <fullName evidence="2">Uncharacterized protein</fullName>
    </submittedName>
</protein>
<dbReference type="EMBL" id="RAWG01000066">
    <property type="protein sequence ID" value="RKH43486.1"/>
    <property type="molecule type" value="Genomic_DNA"/>
</dbReference>
<name>A0A3A8NGL4_9BACT</name>
<reference evidence="3" key="1">
    <citation type="submission" date="2018-09" db="EMBL/GenBank/DDBJ databases">
        <authorList>
            <person name="Livingstone P.G."/>
            <person name="Whitworth D.E."/>
        </authorList>
    </citation>
    <scope>NUCLEOTIDE SEQUENCE [LARGE SCALE GENOMIC DNA]</scope>
    <source>
        <strain evidence="3">CA040B</strain>
    </source>
</reference>
<comment type="caution">
    <text evidence="2">The sequence shown here is derived from an EMBL/GenBank/DDBJ whole genome shotgun (WGS) entry which is preliminary data.</text>
</comment>
<evidence type="ECO:0000256" key="1">
    <source>
        <dbReference type="SAM" id="Phobius"/>
    </source>
</evidence>
<keyword evidence="1" id="KW-0472">Membrane</keyword>
<gene>
    <name evidence="2" type="ORF">D7X12_13250</name>
</gene>